<keyword evidence="12" id="KW-1185">Reference proteome</keyword>
<proteinExistence type="inferred from homology"/>
<dbReference type="Proteomes" id="UP001596002">
    <property type="component" value="Unassembled WGS sequence"/>
</dbReference>
<evidence type="ECO:0000256" key="10">
    <source>
        <dbReference type="HAMAP-Rule" id="MF_00454"/>
    </source>
</evidence>
<evidence type="ECO:0000256" key="5">
    <source>
        <dbReference type="ARBA" id="ARBA00023136"/>
    </source>
</evidence>
<keyword evidence="10" id="KW-0813">Transport</keyword>
<evidence type="ECO:0000256" key="2">
    <source>
        <dbReference type="ARBA" id="ARBA00022475"/>
    </source>
</evidence>
<evidence type="ECO:0000256" key="7">
    <source>
        <dbReference type="ARBA" id="ARBA00035120"/>
    </source>
</evidence>
<dbReference type="InterPro" id="IPR003691">
    <property type="entry name" value="FluC"/>
</dbReference>
<comment type="subcellular location">
    <subcellularLocation>
        <location evidence="1 10">Cell membrane</location>
        <topology evidence="1 10">Multi-pass membrane protein</topology>
    </subcellularLocation>
</comment>
<dbReference type="HAMAP" id="MF_00454">
    <property type="entry name" value="FluC"/>
    <property type="match status" value="1"/>
</dbReference>
<comment type="function">
    <text evidence="9 10">Fluoride-specific ion channel. Important for reducing fluoride concentration in the cell, thus reducing its toxicity.</text>
</comment>
<evidence type="ECO:0000256" key="6">
    <source>
        <dbReference type="ARBA" id="ARBA00023303"/>
    </source>
</evidence>
<feature type="transmembrane region" description="Helical" evidence="10">
    <location>
        <begin position="93"/>
        <end position="111"/>
    </location>
</feature>
<keyword evidence="6 10" id="KW-0407">Ion channel</keyword>
<keyword evidence="4 10" id="KW-1133">Transmembrane helix</keyword>
<keyword evidence="10" id="KW-0406">Ion transport</keyword>
<feature type="transmembrane region" description="Helical" evidence="10">
    <location>
        <begin position="6"/>
        <end position="24"/>
    </location>
</feature>
<organism evidence="11 12">
    <name type="scientific">Effusibacillus consociatus</name>
    <dbReference type="NCBI Taxonomy" id="1117041"/>
    <lineage>
        <taxon>Bacteria</taxon>
        <taxon>Bacillati</taxon>
        <taxon>Bacillota</taxon>
        <taxon>Bacilli</taxon>
        <taxon>Bacillales</taxon>
        <taxon>Alicyclobacillaceae</taxon>
        <taxon>Effusibacillus</taxon>
    </lineage>
</organism>
<gene>
    <name evidence="10 11" type="primary">crcB</name>
    <name evidence="10" type="synonym">fluC</name>
    <name evidence="11" type="ORF">ACFO8Q_20345</name>
</gene>
<reference evidence="12" key="1">
    <citation type="journal article" date="2019" name="Int. J. Syst. Evol. Microbiol.">
        <title>The Global Catalogue of Microorganisms (GCM) 10K type strain sequencing project: providing services to taxonomists for standard genome sequencing and annotation.</title>
        <authorList>
            <consortium name="The Broad Institute Genomics Platform"/>
            <consortium name="The Broad Institute Genome Sequencing Center for Infectious Disease"/>
            <person name="Wu L."/>
            <person name="Ma J."/>
        </authorList>
    </citation>
    <scope>NUCLEOTIDE SEQUENCE [LARGE SCALE GENOMIC DNA]</scope>
    <source>
        <strain evidence="12">WYCCWR 12678</strain>
    </source>
</reference>
<evidence type="ECO:0000256" key="8">
    <source>
        <dbReference type="ARBA" id="ARBA00035585"/>
    </source>
</evidence>
<comment type="similarity">
    <text evidence="7 10">Belongs to the fluoride channel Fluc/FEX (TC 1.A.43) family.</text>
</comment>
<evidence type="ECO:0000313" key="11">
    <source>
        <dbReference type="EMBL" id="MFC4769665.1"/>
    </source>
</evidence>
<accession>A0ABV9Q6K3</accession>
<keyword evidence="3 10" id="KW-0812">Transmembrane</keyword>
<comment type="caution">
    <text evidence="11">The sequence shown here is derived from an EMBL/GenBank/DDBJ whole genome shotgun (WGS) entry which is preliminary data.</text>
</comment>
<name>A0ABV9Q6K3_9BACL</name>
<evidence type="ECO:0000256" key="9">
    <source>
        <dbReference type="ARBA" id="ARBA00049940"/>
    </source>
</evidence>
<comment type="catalytic activity">
    <reaction evidence="8">
        <text>fluoride(in) = fluoride(out)</text>
        <dbReference type="Rhea" id="RHEA:76159"/>
        <dbReference type="ChEBI" id="CHEBI:17051"/>
    </reaction>
    <physiologicalReaction direction="left-to-right" evidence="8">
        <dbReference type="Rhea" id="RHEA:76160"/>
    </physiologicalReaction>
</comment>
<keyword evidence="5 10" id="KW-0472">Membrane</keyword>
<evidence type="ECO:0000313" key="12">
    <source>
        <dbReference type="Proteomes" id="UP001596002"/>
    </source>
</evidence>
<dbReference type="EMBL" id="JBHSHC010000142">
    <property type="protein sequence ID" value="MFC4769665.1"/>
    <property type="molecule type" value="Genomic_DNA"/>
</dbReference>
<comment type="activity regulation">
    <text evidence="10">Na(+) is not transported, but it plays an essential structural role and its presence is essential for fluoride channel function.</text>
</comment>
<dbReference type="PANTHER" id="PTHR28259">
    <property type="entry name" value="FLUORIDE EXPORT PROTEIN 1-RELATED"/>
    <property type="match status" value="1"/>
</dbReference>
<evidence type="ECO:0000256" key="4">
    <source>
        <dbReference type="ARBA" id="ARBA00022989"/>
    </source>
</evidence>
<dbReference type="PANTHER" id="PTHR28259:SF1">
    <property type="entry name" value="FLUORIDE EXPORT PROTEIN 1-RELATED"/>
    <property type="match status" value="1"/>
</dbReference>
<dbReference type="RefSeq" id="WP_380028441.1">
    <property type="nucleotide sequence ID" value="NZ_JBHSHC010000142.1"/>
</dbReference>
<keyword evidence="10" id="KW-0479">Metal-binding</keyword>
<feature type="transmembrane region" description="Helical" evidence="10">
    <location>
        <begin position="31"/>
        <end position="52"/>
    </location>
</feature>
<keyword evidence="2 10" id="KW-1003">Cell membrane</keyword>
<sequence length="113" mass="12349">MWSLVAIGGAFGAIVRWQAGIWLMKQLPIRWPIGTFFVNASGSFLMGVLANLQTAPSVWSLLGTGFLGAFTTFSTFGYETVQMLQAKEWERGLSYVLASVATGFVACWLGLYI</sequence>
<evidence type="ECO:0000256" key="3">
    <source>
        <dbReference type="ARBA" id="ARBA00022692"/>
    </source>
</evidence>
<keyword evidence="10" id="KW-0915">Sodium</keyword>
<dbReference type="NCBIfam" id="TIGR00494">
    <property type="entry name" value="crcB"/>
    <property type="match status" value="1"/>
</dbReference>
<evidence type="ECO:0000256" key="1">
    <source>
        <dbReference type="ARBA" id="ARBA00004651"/>
    </source>
</evidence>
<feature type="binding site" evidence="10">
    <location>
        <position position="68"/>
    </location>
    <ligand>
        <name>Na(+)</name>
        <dbReference type="ChEBI" id="CHEBI:29101"/>
        <note>structural</note>
    </ligand>
</feature>
<feature type="transmembrane region" description="Helical" evidence="10">
    <location>
        <begin position="58"/>
        <end position="81"/>
    </location>
</feature>
<feature type="binding site" evidence="10">
    <location>
        <position position="71"/>
    </location>
    <ligand>
        <name>Na(+)</name>
        <dbReference type="ChEBI" id="CHEBI:29101"/>
        <note>structural</note>
    </ligand>
</feature>
<dbReference type="Pfam" id="PF02537">
    <property type="entry name" value="CRCB"/>
    <property type="match status" value="1"/>
</dbReference>
<protein>
    <recommendedName>
        <fullName evidence="10">Fluoride-specific ion channel FluC</fullName>
    </recommendedName>
</protein>